<evidence type="ECO:0000256" key="1">
    <source>
        <dbReference type="ARBA" id="ARBA00006484"/>
    </source>
</evidence>
<dbReference type="InterPro" id="IPR051935">
    <property type="entry name" value="HSDL2"/>
</dbReference>
<dbReference type="PANTHER" id="PTHR42808:SF3">
    <property type="entry name" value="HYDROXYSTEROID DEHYDROGENASE-LIKE PROTEIN 2"/>
    <property type="match status" value="1"/>
</dbReference>
<dbReference type="PANTHER" id="PTHR42808">
    <property type="entry name" value="HYDROXYSTEROID DEHYDROGENASE-LIKE PROTEIN 2"/>
    <property type="match status" value="1"/>
</dbReference>
<accession>A0A8J3EMZ4</accession>
<organism evidence="5 6">
    <name type="scientific">Pullulanibacillus pueri</name>
    <dbReference type="NCBI Taxonomy" id="1437324"/>
    <lineage>
        <taxon>Bacteria</taxon>
        <taxon>Bacillati</taxon>
        <taxon>Bacillota</taxon>
        <taxon>Bacilli</taxon>
        <taxon>Bacillales</taxon>
        <taxon>Sporolactobacillaceae</taxon>
        <taxon>Pullulanibacillus</taxon>
    </lineage>
</organism>
<keyword evidence="2" id="KW-0521">NADP</keyword>
<dbReference type="Gene3D" id="3.30.1050.10">
    <property type="entry name" value="SCP2 sterol-binding domain"/>
    <property type="match status" value="1"/>
</dbReference>
<dbReference type="RefSeq" id="WP_188498164.1">
    <property type="nucleotide sequence ID" value="NZ_BMFV01000025.1"/>
</dbReference>
<comment type="caution">
    <text evidence="5">The sequence shown here is derived from an EMBL/GenBank/DDBJ whole genome shotgun (WGS) entry which is preliminary data.</text>
</comment>
<reference evidence="5" key="1">
    <citation type="journal article" date="2014" name="Int. J. Syst. Evol. Microbiol.">
        <title>Complete genome sequence of Corynebacterium casei LMG S-19264T (=DSM 44701T), isolated from a smear-ripened cheese.</title>
        <authorList>
            <consortium name="US DOE Joint Genome Institute (JGI-PGF)"/>
            <person name="Walter F."/>
            <person name="Albersmeier A."/>
            <person name="Kalinowski J."/>
            <person name="Ruckert C."/>
        </authorList>
    </citation>
    <scope>NUCLEOTIDE SEQUENCE</scope>
    <source>
        <strain evidence="5">CGMCC 1.12777</strain>
    </source>
</reference>
<evidence type="ECO:0000256" key="3">
    <source>
        <dbReference type="ARBA" id="ARBA00023002"/>
    </source>
</evidence>
<feature type="domain" description="SCP2" evidence="4">
    <location>
        <begin position="16"/>
        <end position="112"/>
    </location>
</feature>
<reference evidence="5" key="2">
    <citation type="submission" date="2020-09" db="EMBL/GenBank/DDBJ databases">
        <authorList>
            <person name="Sun Q."/>
            <person name="Zhou Y."/>
        </authorList>
    </citation>
    <scope>NUCLEOTIDE SEQUENCE</scope>
    <source>
        <strain evidence="5">CGMCC 1.12777</strain>
    </source>
</reference>
<evidence type="ECO:0000313" key="6">
    <source>
        <dbReference type="Proteomes" id="UP000656813"/>
    </source>
</evidence>
<keyword evidence="3" id="KW-0560">Oxidoreductase</keyword>
<evidence type="ECO:0000256" key="2">
    <source>
        <dbReference type="ARBA" id="ARBA00022857"/>
    </source>
</evidence>
<keyword evidence="6" id="KW-1185">Reference proteome</keyword>
<dbReference type="InterPro" id="IPR036527">
    <property type="entry name" value="SCP2_sterol-bd_dom_sf"/>
</dbReference>
<dbReference type="Pfam" id="PF02036">
    <property type="entry name" value="SCP2"/>
    <property type="match status" value="1"/>
</dbReference>
<sequence>MKKTTEVSVQELFAEVERLMNEDPAPYQELDVVYQFELKGEEEGTYQLKLSQGKARVKDQPIEEADCRLQMKVTDFKKLITGQLKGTTAFMLGKLKVKGNIGLALKLDQLLEYYAVD</sequence>
<dbReference type="GO" id="GO:0016491">
    <property type="term" value="F:oxidoreductase activity"/>
    <property type="evidence" value="ECO:0007669"/>
    <property type="project" value="UniProtKB-KW"/>
</dbReference>
<dbReference type="InterPro" id="IPR003033">
    <property type="entry name" value="SCP2_sterol-bd_dom"/>
</dbReference>
<proteinExistence type="inferred from homology"/>
<evidence type="ECO:0000259" key="4">
    <source>
        <dbReference type="Pfam" id="PF02036"/>
    </source>
</evidence>
<dbReference type="EMBL" id="BMFV01000025">
    <property type="protein sequence ID" value="GGH85072.1"/>
    <property type="molecule type" value="Genomic_DNA"/>
</dbReference>
<comment type="similarity">
    <text evidence="1">Belongs to the short-chain dehydrogenases/reductases (SDR) family.</text>
</comment>
<dbReference type="Proteomes" id="UP000656813">
    <property type="component" value="Unassembled WGS sequence"/>
</dbReference>
<name>A0A8J3EMZ4_9BACL</name>
<gene>
    <name evidence="5" type="ORF">GCM10007096_29610</name>
</gene>
<protein>
    <recommendedName>
        <fullName evidence="4">SCP2 domain-containing protein</fullName>
    </recommendedName>
</protein>
<evidence type="ECO:0000313" key="5">
    <source>
        <dbReference type="EMBL" id="GGH85072.1"/>
    </source>
</evidence>
<dbReference type="SUPFAM" id="SSF55718">
    <property type="entry name" value="SCP-like"/>
    <property type="match status" value="1"/>
</dbReference>
<dbReference type="AlphaFoldDB" id="A0A8J3EMZ4"/>